<dbReference type="Proteomes" id="UP000280960">
    <property type="component" value="Chromosome"/>
</dbReference>
<dbReference type="Gene3D" id="1.10.150.520">
    <property type="match status" value="1"/>
</dbReference>
<dbReference type="SFLD" id="SFLDG01129">
    <property type="entry name" value="C1.5:_HAD__Beta-PGM__Phosphata"/>
    <property type="match status" value="1"/>
</dbReference>
<dbReference type="GO" id="GO:0016787">
    <property type="term" value="F:hydrolase activity"/>
    <property type="evidence" value="ECO:0007669"/>
    <property type="project" value="UniProtKB-KW"/>
</dbReference>
<keyword evidence="1 2" id="KW-0378">Hydrolase</keyword>
<dbReference type="KEGG" id="bacg:D2962_05635"/>
<proteinExistence type="predicted"/>
<organism evidence="2 3">
    <name type="scientific">Biomaibacter acetigenes</name>
    <dbReference type="NCBI Taxonomy" id="2316383"/>
    <lineage>
        <taxon>Bacteria</taxon>
        <taxon>Bacillati</taxon>
        <taxon>Bacillota</taxon>
        <taxon>Clostridia</taxon>
        <taxon>Thermosediminibacterales</taxon>
        <taxon>Tepidanaerobacteraceae</taxon>
        <taxon>Biomaibacter</taxon>
    </lineage>
</organism>
<sequence length="238" mass="27858">MINTLLFDLDGTLLPVDTDEFIGSYLKLLSSKLIKWIEPRDFIEKLMSSTYVMMHDLDPSKTNKDVFWEDFFPKMPFDKKEELFLIFDEFYEKDFPTLSSIVKKNPVPAQVLETALKKGYDLVIATSPIFPESAIYERLRWIDALDFPYKLVTTYENMHFSKPHVEYYGEILERIQKKPDECMMIGNDVEEDLAAGLLGMKTYLVIDHMLNRKNLDIKCDYTGSLNDLLDFVKNMKEV</sequence>
<dbReference type="RefSeq" id="WP_120767530.1">
    <property type="nucleotide sequence ID" value="NZ_CP033169.1"/>
</dbReference>
<evidence type="ECO:0000256" key="1">
    <source>
        <dbReference type="ARBA" id="ARBA00022801"/>
    </source>
</evidence>
<gene>
    <name evidence="2" type="ORF">D2962_05635</name>
</gene>
<dbReference type="InterPro" id="IPR036412">
    <property type="entry name" value="HAD-like_sf"/>
</dbReference>
<accession>A0A3G2R499</accession>
<dbReference type="AlphaFoldDB" id="A0A3G2R499"/>
<evidence type="ECO:0000313" key="2">
    <source>
        <dbReference type="EMBL" id="AYO30165.1"/>
    </source>
</evidence>
<dbReference type="InterPro" id="IPR051540">
    <property type="entry name" value="S-2-haloacid_dehalogenase"/>
</dbReference>
<dbReference type="SFLD" id="SFLDS00003">
    <property type="entry name" value="Haloacid_Dehalogenase"/>
    <property type="match status" value="1"/>
</dbReference>
<reference evidence="2 3" key="1">
    <citation type="submission" date="2018-10" db="EMBL/GenBank/DDBJ databases">
        <authorList>
            <person name="Zhang X."/>
        </authorList>
    </citation>
    <scope>NUCLEOTIDE SEQUENCE [LARGE SCALE GENOMIC DNA]</scope>
    <source>
        <strain evidence="2 3">SK-G1</strain>
    </source>
</reference>
<dbReference type="Gene3D" id="3.40.50.1000">
    <property type="entry name" value="HAD superfamily/HAD-like"/>
    <property type="match status" value="1"/>
</dbReference>
<name>A0A3G2R499_9FIRM</name>
<keyword evidence="3" id="KW-1185">Reference proteome</keyword>
<protein>
    <submittedName>
        <fullName evidence="2">HAD family hydrolase</fullName>
    </submittedName>
</protein>
<dbReference type="Pfam" id="PF00702">
    <property type="entry name" value="Hydrolase"/>
    <property type="match status" value="1"/>
</dbReference>
<dbReference type="PANTHER" id="PTHR43316">
    <property type="entry name" value="HYDROLASE, HALOACID DELAHOGENASE-RELATED"/>
    <property type="match status" value="1"/>
</dbReference>
<evidence type="ECO:0000313" key="3">
    <source>
        <dbReference type="Proteomes" id="UP000280960"/>
    </source>
</evidence>
<dbReference type="EMBL" id="CP033169">
    <property type="protein sequence ID" value="AYO30165.1"/>
    <property type="molecule type" value="Genomic_DNA"/>
</dbReference>
<dbReference type="SUPFAM" id="SSF56784">
    <property type="entry name" value="HAD-like"/>
    <property type="match status" value="1"/>
</dbReference>
<dbReference type="InterPro" id="IPR023214">
    <property type="entry name" value="HAD_sf"/>
</dbReference>
<dbReference type="PANTHER" id="PTHR43316:SF3">
    <property type="entry name" value="HALOACID DEHALOGENASE, TYPE II (AFU_ORTHOLOGUE AFUA_2G07750)-RELATED"/>
    <property type="match status" value="1"/>
</dbReference>